<dbReference type="PANTHER" id="PTHR46060">
    <property type="entry name" value="MARINER MOS1 TRANSPOSASE-LIKE PROTEIN"/>
    <property type="match status" value="1"/>
</dbReference>
<evidence type="ECO:0000313" key="2">
    <source>
        <dbReference type="EMBL" id="CAH1963475.1"/>
    </source>
</evidence>
<dbReference type="Gene3D" id="3.30.420.10">
    <property type="entry name" value="Ribonuclease H-like superfamily/Ribonuclease H"/>
    <property type="match status" value="2"/>
</dbReference>
<reference evidence="2" key="1">
    <citation type="submission" date="2022-03" db="EMBL/GenBank/DDBJ databases">
        <authorList>
            <person name="Sayadi A."/>
        </authorList>
    </citation>
    <scope>NUCLEOTIDE SEQUENCE</scope>
</reference>
<dbReference type="InterPro" id="IPR041426">
    <property type="entry name" value="Mos1_HTH"/>
</dbReference>
<dbReference type="GO" id="GO:0003676">
    <property type="term" value="F:nucleic acid binding"/>
    <property type="evidence" value="ECO:0007669"/>
    <property type="project" value="InterPro"/>
</dbReference>
<gene>
    <name evidence="2" type="ORF">ACAOBT_LOCUS5218</name>
</gene>
<comment type="caution">
    <text evidence="2">The sequence shown here is derived from an EMBL/GenBank/DDBJ whole genome shotgun (WGS) entry which is preliminary data.</text>
</comment>
<dbReference type="Gene3D" id="1.10.10.1450">
    <property type="match status" value="1"/>
</dbReference>
<organism evidence="2 3">
    <name type="scientific">Acanthoscelides obtectus</name>
    <name type="common">Bean weevil</name>
    <name type="synonym">Bruchus obtectus</name>
    <dbReference type="NCBI Taxonomy" id="200917"/>
    <lineage>
        <taxon>Eukaryota</taxon>
        <taxon>Metazoa</taxon>
        <taxon>Ecdysozoa</taxon>
        <taxon>Arthropoda</taxon>
        <taxon>Hexapoda</taxon>
        <taxon>Insecta</taxon>
        <taxon>Pterygota</taxon>
        <taxon>Neoptera</taxon>
        <taxon>Endopterygota</taxon>
        <taxon>Coleoptera</taxon>
        <taxon>Polyphaga</taxon>
        <taxon>Cucujiformia</taxon>
        <taxon>Chrysomeloidea</taxon>
        <taxon>Chrysomelidae</taxon>
        <taxon>Bruchinae</taxon>
        <taxon>Bruchini</taxon>
        <taxon>Acanthoscelides</taxon>
    </lineage>
</organism>
<dbReference type="Proteomes" id="UP001152888">
    <property type="component" value="Unassembled WGS sequence"/>
</dbReference>
<evidence type="ECO:0000313" key="3">
    <source>
        <dbReference type="Proteomes" id="UP001152888"/>
    </source>
</evidence>
<dbReference type="AlphaFoldDB" id="A0A9P0P1V2"/>
<evidence type="ECO:0000259" key="1">
    <source>
        <dbReference type="Pfam" id="PF17906"/>
    </source>
</evidence>
<feature type="domain" description="Mos1 transposase HTH" evidence="1">
    <location>
        <begin position="5"/>
        <end position="53"/>
    </location>
</feature>
<dbReference type="Pfam" id="PF17906">
    <property type="entry name" value="HTH_48"/>
    <property type="match status" value="1"/>
</dbReference>
<sequence>MELNREYFRAIIYYNFQRQLSQQECRAELLSVFGNEAPHQSTISRWYGEFKRGRVSFSDDSRVGAPRKMSMLYRHVTYREIDASLEISKTSIHKILHEELGVRKIVSRWIPHLLTKEQKAARVNWCQKTLDRFNSGNSKNVYNIVSGDESWIYCEEKPTKVIRSRSVSKKMVATFVSKAGHIATIPLNGQRTVTADWYTTICLPKVITELRKMNPERRIILHQDNATSHTAQKTRHPDLTNEWNKCFENWFERMQMCINLRGEYFENYLPVQRSWCRQRSLWDQEWNSIVFSDESRFCLGMHDGHARVRRRRGERRNPQFFVERHVHHTVGVIVWGAIAYGSRSSLIFIRGNMNAQRYIHEVLEPHLLPYLDTLADPTFQQDNARPHVAPQTLEALREELVVAWNEIPQEDIDHLIRSMPRRVGECVAHQGASTHY</sequence>
<dbReference type="EMBL" id="CAKOFQ010006708">
    <property type="protein sequence ID" value="CAH1963475.1"/>
    <property type="molecule type" value="Genomic_DNA"/>
</dbReference>
<accession>A0A9P0P1V2</accession>
<proteinExistence type="predicted"/>
<dbReference type="OrthoDB" id="9996331at2759"/>
<name>A0A9P0P1V2_ACAOB</name>
<protein>
    <recommendedName>
        <fullName evidence="1">Mos1 transposase HTH domain-containing protein</fullName>
    </recommendedName>
</protein>
<dbReference type="InterPro" id="IPR036397">
    <property type="entry name" value="RNaseH_sf"/>
</dbReference>
<dbReference type="InterPro" id="IPR052709">
    <property type="entry name" value="Transposase-MT_Hybrid"/>
</dbReference>
<keyword evidence="3" id="KW-1185">Reference proteome</keyword>
<dbReference type="PANTHER" id="PTHR46060:SF1">
    <property type="entry name" value="MARINER MOS1 TRANSPOSASE-LIKE PROTEIN"/>
    <property type="match status" value="1"/>
</dbReference>